<keyword evidence="2" id="KW-1185">Reference proteome</keyword>
<accession>A0A1H5XQE6</accession>
<sequence>MKSTRDIAEAGMRAACLYKRSPEEFGSADIIAADHDLLQAHIASGDMDAESIARAHRTLALIKSGQKRV</sequence>
<dbReference type="Proteomes" id="UP000236745">
    <property type="component" value="Unassembled WGS sequence"/>
</dbReference>
<protein>
    <submittedName>
        <fullName evidence="1">Uncharacterized protein</fullName>
    </submittedName>
</protein>
<proteinExistence type="predicted"/>
<dbReference type="EMBL" id="FNVQ01000001">
    <property type="protein sequence ID" value="SEG13610.1"/>
    <property type="molecule type" value="Genomic_DNA"/>
</dbReference>
<gene>
    <name evidence="1" type="ORF">SAMN05444390_1011456</name>
</gene>
<organism evidence="1 2">
    <name type="scientific">Marinobacterium lutimaris</name>
    <dbReference type="NCBI Taxonomy" id="568106"/>
    <lineage>
        <taxon>Bacteria</taxon>
        <taxon>Pseudomonadati</taxon>
        <taxon>Pseudomonadota</taxon>
        <taxon>Gammaproteobacteria</taxon>
        <taxon>Oceanospirillales</taxon>
        <taxon>Oceanospirillaceae</taxon>
        <taxon>Marinobacterium</taxon>
    </lineage>
</organism>
<evidence type="ECO:0000313" key="1">
    <source>
        <dbReference type="EMBL" id="SEG13610.1"/>
    </source>
</evidence>
<reference evidence="1 2" key="1">
    <citation type="submission" date="2016-10" db="EMBL/GenBank/DDBJ databases">
        <authorList>
            <person name="de Groot N.N."/>
        </authorList>
    </citation>
    <scope>NUCLEOTIDE SEQUENCE [LARGE SCALE GENOMIC DNA]</scope>
    <source>
        <strain evidence="1 2">DSM 22012</strain>
    </source>
</reference>
<evidence type="ECO:0000313" key="2">
    <source>
        <dbReference type="Proteomes" id="UP000236745"/>
    </source>
</evidence>
<dbReference type="RefSeq" id="WP_104002363.1">
    <property type="nucleotide sequence ID" value="NZ_FNVQ01000001.1"/>
</dbReference>
<dbReference type="AlphaFoldDB" id="A0A1H5XQE6"/>
<name>A0A1H5XQE6_9GAMM</name>